<comment type="caution">
    <text evidence="1">The sequence shown here is derived from an EMBL/GenBank/DDBJ whole genome shotgun (WGS) entry which is preliminary data.</text>
</comment>
<dbReference type="AlphaFoldDB" id="A0A1V4K6K5"/>
<dbReference type="Proteomes" id="UP000190648">
    <property type="component" value="Unassembled WGS sequence"/>
</dbReference>
<dbReference type="EMBL" id="LSYS01004331">
    <property type="protein sequence ID" value="OPJ80005.1"/>
    <property type="molecule type" value="Genomic_DNA"/>
</dbReference>
<keyword evidence="2" id="KW-1185">Reference proteome</keyword>
<accession>A0A1V4K6K5</accession>
<evidence type="ECO:0000313" key="1">
    <source>
        <dbReference type="EMBL" id="OPJ80005.1"/>
    </source>
</evidence>
<reference evidence="1 2" key="1">
    <citation type="submission" date="2016-02" db="EMBL/GenBank/DDBJ databases">
        <title>Band-tailed pigeon sequencing and assembly.</title>
        <authorList>
            <person name="Soares A.E."/>
            <person name="Novak B.J."/>
            <person name="Rice E.S."/>
            <person name="O'Connell B."/>
            <person name="Chang D."/>
            <person name="Weber S."/>
            <person name="Shapiro B."/>
        </authorList>
    </citation>
    <scope>NUCLEOTIDE SEQUENCE [LARGE SCALE GENOMIC DNA]</scope>
    <source>
        <strain evidence="1">BTP2013</strain>
        <tissue evidence="1">Blood</tissue>
    </source>
</reference>
<name>A0A1V4K6K5_PATFA</name>
<evidence type="ECO:0000313" key="2">
    <source>
        <dbReference type="Proteomes" id="UP000190648"/>
    </source>
</evidence>
<organism evidence="1 2">
    <name type="scientific">Patagioenas fasciata monilis</name>
    <dbReference type="NCBI Taxonomy" id="372326"/>
    <lineage>
        <taxon>Eukaryota</taxon>
        <taxon>Metazoa</taxon>
        <taxon>Chordata</taxon>
        <taxon>Craniata</taxon>
        <taxon>Vertebrata</taxon>
        <taxon>Euteleostomi</taxon>
        <taxon>Archelosauria</taxon>
        <taxon>Archosauria</taxon>
        <taxon>Dinosauria</taxon>
        <taxon>Saurischia</taxon>
        <taxon>Theropoda</taxon>
        <taxon>Coelurosauria</taxon>
        <taxon>Aves</taxon>
        <taxon>Neognathae</taxon>
        <taxon>Neoaves</taxon>
        <taxon>Columbimorphae</taxon>
        <taxon>Columbiformes</taxon>
        <taxon>Columbidae</taxon>
        <taxon>Patagioenas</taxon>
    </lineage>
</organism>
<proteinExistence type="predicted"/>
<protein>
    <submittedName>
        <fullName evidence="1">Uncharacterized protein</fullName>
    </submittedName>
</protein>
<gene>
    <name evidence="1" type="ORF">AV530_002420</name>
</gene>
<sequence length="177" mass="19254">MLLYRVEILTVITEGNKNHILSVGVTGKPAFFSVWNTQFLWGRNSLLTEIHTFGRTIHFPIPVAGGGNWNLLSQLNCRNLLQTHMGNQETRKSAGRNLEVEKHLDSGACGCPRTLKIPSAAADHFSQGQSTDTAALYRAILSRKDTVSWKSSAALSALGALSLGSPLASLREPTLKN</sequence>